<name>A0A3L6EH34_MAIZE</name>
<organism evidence="1">
    <name type="scientific">Zea mays</name>
    <name type="common">Maize</name>
    <dbReference type="NCBI Taxonomy" id="4577"/>
    <lineage>
        <taxon>Eukaryota</taxon>
        <taxon>Viridiplantae</taxon>
        <taxon>Streptophyta</taxon>
        <taxon>Embryophyta</taxon>
        <taxon>Tracheophyta</taxon>
        <taxon>Spermatophyta</taxon>
        <taxon>Magnoliopsida</taxon>
        <taxon>Liliopsida</taxon>
        <taxon>Poales</taxon>
        <taxon>Poaceae</taxon>
        <taxon>PACMAD clade</taxon>
        <taxon>Panicoideae</taxon>
        <taxon>Andropogonodae</taxon>
        <taxon>Andropogoneae</taxon>
        <taxon>Tripsacinae</taxon>
        <taxon>Zea</taxon>
    </lineage>
</organism>
<gene>
    <name evidence="1" type="ORF">Zm00014a_001117</name>
</gene>
<dbReference type="Proteomes" id="UP000251960">
    <property type="component" value="Chromosome 5"/>
</dbReference>
<sequence>MYNPNLFDRFSKHKRQLKD</sequence>
<comment type="caution">
    <text evidence="1">The sequence shown here is derived from an EMBL/GenBank/DDBJ whole genome shotgun (WGS) entry which is preliminary data.</text>
</comment>
<proteinExistence type="predicted"/>
<protein>
    <submittedName>
        <fullName evidence="1">Uncharacterized protein</fullName>
    </submittedName>
</protein>
<reference evidence="1" key="1">
    <citation type="journal article" date="2018" name="Nat. Genet.">
        <title>Extensive intraspecific gene order and gene structural variations between Mo17 and other maize genomes.</title>
        <authorList>
            <person name="Sun S."/>
            <person name="Zhou Y."/>
            <person name="Chen J."/>
            <person name="Shi J."/>
            <person name="Zhao H."/>
            <person name="Zhao H."/>
            <person name="Song W."/>
            <person name="Zhang M."/>
            <person name="Cui Y."/>
            <person name="Dong X."/>
            <person name="Liu H."/>
            <person name="Ma X."/>
            <person name="Jiao Y."/>
            <person name="Wang B."/>
            <person name="Wei X."/>
            <person name="Stein J.C."/>
            <person name="Glaubitz J.C."/>
            <person name="Lu F."/>
            <person name="Yu G."/>
            <person name="Liang C."/>
            <person name="Fengler K."/>
            <person name="Li B."/>
            <person name="Rafalski A."/>
            <person name="Schnable P.S."/>
            <person name="Ware D.H."/>
            <person name="Buckler E.S."/>
            <person name="Lai J."/>
        </authorList>
    </citation>
    <scope>NUCLEOTIDE SEQUENCE [LARGE SCALE GENOMIC DNA]</scope>
    <source>
        <tissue evidence="1">Seedling</tissue>
    </source>
</reference>
<evidence type="ECO:0000313" key="1">
    <source>
        <dbReference type="EMBL" id="PWZ20354.1"/>
    </source>
</evidence>
<dbReference type="AlphaFoldDB" id="A0A3L6EH34"/>
<dbReference type="EMBL" id="NCVQ01000006">
    <property type="protein sequence ID" value="PWZ20354.1"/>
    <property type="molecule type" value="Genomic_DNA"/>
</dbReference>
<accession>A0A3L6EH34</accession>